<protein>
    <submittedName>
        <fullName evidence="2">Histidine kinase dimerization/phosphoacceptor domain-containing protein</fullName>
    </submittedName>
</protein>
<sequence>MMQAKNHELIDLYKTLGQSIMALNIQLQAAQKLSQINPTQSQQSVSQAYQLSGELMQELRQILRQMDSECMQSSKLHIAHQNSDILYIYPEKITPFTTNSFSSKT</sequence>
<dbReference type="GO" id="GO:0016301">
    <property type="term" value="F:kinase activity"/>
    <property type="evidence" value="ECO:0007669"/>
    <property type="project" value="UniProtKB-KW"/>
</dbReference>
<feature type="domain" description="Signal transduction histidine kinase subgroup 3 dimerisation and phosphoacceptor" evidence="1">
    <location>
        <begin position="13"/>
        <end position="67"/>
    </location>
</feature>
<dbReference type="Gene3D" id="6.10.250.2870">
    <property type="match status" value="1"/>
</dbReference>
<dbReference type="Proteomes" id="UP000658514">
    <property type="component" value="Unassembled WGS sequence"/>
</dbReference>
<evidence type="ECO:0000313" key="3">
    <source>
        <dbReference type="Proteomes" id="UP000658514"/>
    </source>
</evidence>
<keyword evidence="3" id="KW-1185">Reference proteome</keyword>
<keyword evidence="2" id="KW-0808">Transferase</keyword>
<comment type="caution">
    <text evidence="2">The sequence shown here is derived from an EMBL/GenBank/DDBJ whole genome shotgun (WGS) entry which is preliminary data.</text>
</comment>
<gene>
    <name evidence="2" type="ORF">H6G24_22110</name>
</gene>
<reference evidence="2 3" key="1">
    <citation type="journal article" date="2020" name="ISME J.">
        <title>Comparative genomics reveals insights into cyanobacterial evolution and habitat adaptation.</title>
        <authorList>
            <person name="Chen M.Y."/>
            <person name="Teng W.K."/>
            <person name="Zhao L."/>
            <person name="Hu C.X."/>
            <person name="Zhou Y.K."/>
            <person name="Han B.P."/>
            <person name="Song L.R."/>
            <person name="Shu W.S."/>
        </authorList>
    </citation>
    <scope>NUCLEOTIDE SEQUENCE [LARGE SCALE GENOMIC DNA]</scope>
    <source>
        <strain evidence="2 3">FACHB-288</strain>
    </source>
</reference>
<evidence type="ECO:0000259" key="1">
    <source>
        <dbReference type="Pfam" id="PF07730"/>
    </source>
</evidence>
<name>A0ABR8AE00_9CYAN</name>
<proteinExistence type="predicted"/>
<dbReference type="RefSeq" id="WP_190547121.1">
    <property type="nucleotide sequence ID" value="NZ_CAWPNO010000070.1"/>
</dbReference>
<dbReference type="EMBL" id="JACJQH010000037">
    <property type="protein sequence ID" value="MBD2198168.1"/>
    <property type="molecule type" value="Genomic_DNA"/>
</dbReference>
<accession>A0ABR8AE00</accession>
<dbReference type="Pfam" id="PF07730">
    <property type="entry name" value="HisKA_3"/>
    <property type="match status" value="1"/>
</dbReference>
<dbReference type="InterPro" id="IPR011712">
    <property type="entry name" value="Sig_transdc_His_kin_sub3_dim/P"/>
</dbReference>
<evidence type="ECO:0000313" key="2">
    <source>
        <dbReference type="EMBL" id="MBD2198168.1"/>
    </source>
</evidence>
<keyword evidence="2" id="KW-0418">Kinase</keyword>
<organism evidence="2 3">
    <name type="scientific">Calothrix parietina FACHB-288</name>
    <dbReference type="NCBI Taxonomy" id="2692896"/>
    <lineage>
        <taxon>Bacteria</taxon>
        <taxon>Bacillati</taxon>
        <taxon>Cyanobacteriota</taxon>
        <taxon>Cyanophyceae</taxon>
        <taxon>Nostocales</taxon>
        <taxon>Calotrichaceae</taxon>
        <taxon>Calothrix</taxon>
    </lineage>
</organism>